<evidence type="ECO:0000256" key="8">
    <source>
        <dbReference type="SAM" id="SignalP"/>
    </source>
</evidence>
<accession>A0AAW0XCC3</accession>
<evidence type="ECO:0000256" key="2">
    <source>
        <dbReference type="ARBA" id="ARBA00007264"/>
    </source>
</evidence>
<sequence>RKKKMENMFKFLFICVFLAYCTPSVKGEYEDKRCICICPDPSVVNGTKSNRMVYKEPVAPSKCDCDNVVLPKVADDIRGREQEFCPRCECKYESRNSTTIKVVVILVIWIISLLVVYMGFLLCLDPLLNKRRSQPSYQEHTNEDDDAGVVGGAPGMAQPLRVRPNVLGRVGHQQDKWKRQVQEQRRHIYDRHTMLN</sequence>
<keyword evidence="4 7" id="KW-1133">Transmembrane helix</keyword>
<proteinExistence type="inferred from homology"/>
<keyword evidence="5 7" id="KW-0472">Membrane</keyword>
<evidence type="ECO:0000313" key="9">
    <source>
        <dbReference type="EMBL" id="KAK8737335.1"/>
    </source>
</evidence>
<evidence type="ECO:0000313" key="10">
    <source>
        <dbReference type="Proteomes" id="UP001445076"/>
    </source>
</evidence>
<organism evidence="9 10">
    <name type="scientific">Cherax quadricarinatus</name>
    <name type="common">Australian red claw crayfish</name>
    <dbReference type="NCBI Taxonomy" id="27406"/>
    <lineage>
        <taxon>Eukaryota</taxon>
        <taxon>Metazoa</taxon>
        <taxon>Ecdysozoa</taxon>
        <taxon>Arthropoda</taxon>
        <taxon>Crustacea</taxon>
        <taxon>Multicrustacea</taxon>
        <taxon>Malacostraca</taxon>
        <taxon>Eumalacostraca</taxon>
        <taxon>Eucarida</taxon>
        <taxon>Decapoda</taxon>
        <taxon>Pleocyemata</taxon>
        <taxon>Astacidea</taxon>
        <taxon>Parastacoidea</taxon>
        <taxon>Parastacidae</taxon>
        <taxon>Cherax</taxon>
    </lineage>
</organism>
<dbReference type="AlphaFoldDB" id="A0AAW0XCC3"/>
<dbReference type="GO" id="GO:0005765">
    <property type="term" value="C:lysosomal membrane"/>
    <property type="evidence" value="ECO:0007669"/>
    <property type="project" value="InterPro"/>
</dbReference>
<feature type="non-terminal residue" evidence="9">
    <location>
        <position position="1"/>
    </location>
</feature>
<dbReference type="EMBL" id="JARKIK010000042">
    <property type="protein sequence ID" value="KAK8737335.1"/>
    <property type="molecule type" value="Genomic_DNA"/>
</dbReference>
<dbReference type="Proteomes" id="UP001445076">
    <property type="component" value="Unassembled WGS sequence"/>
</dbReference>
<evidence type="ECO:0000256" key="7">
    <source>
        <dbReference type="SAM" id="Phobius"/>
    </source>
</evidence>
<dbReference type="InterPro" id="IPR008853">
    <property type="entry name" value="TMEM9/TMEM9B"/>
</dbReference>
<evidence type="ECO:0000256" key="3">
    <source>
        <dbReference type="ARBA" id="ARBA00022692"/>
    </source>
</evidence>
<dbReference type="Pfam" id="PF05434">
    <property type="entry name" value="Tmemb_9"/>
    <property type="match status" value="1"/>
</dbReference>
<name>A0AAW0XCC3_CHEQU</name>
<feature type="chain" id="PRO_5043486164" evidence="8">
    <location>
        <begin position="28"/>
        <end position="196"/>
    </location>
</feature>
<keyword evidence="8" id="KW-0732">Signal</keyword>
<reference evidence="9 10" key="1">
    <citation type="journal article" date="2024" name="BMC Genomics">
        <title>Genome assembly of redclaw crayfish (Cherax quadricarinatus) provides insights into its immune adaptation and hypoxia tolerance.</title>
        <authorList>
            <person name="Liu Z."/>
            <person name="Zheng J."/>
            <person name="Li H."/>
            <person name="Fang K."/>
            <person name="Wang S."/>
            <person name="He J."/>
            <person name="Zhou D."/>
            <person name="Weng S."/>
            <person name="Chi M."/>
            <person name="Gu Z."/>
            <person name="He J."/>
            <person name="Li F."/>
            <person name="Wang M."/>
        </authorList>
    </citation>
    <scope>NUCLEOTIDE SEQUENCE [LARGE SCALE GENOMIC DNA]</scope>
    <source>
        <strain evidence="9">ZL_2023a</strain>
    </source>
</reference>
<keyword evidence="3 7" id="KW-0812">Transmembrane</keyword>
<protein>
    <submittedName>
        <fullName evidence="9">Uncharacterized protein</fullName>
    </submittedName>
</protein>
<gene>
    <name evidence="9" type="ORF">OTU49_004449</name>
</gene>
<comment type="caution">
    <text evidence="9">The sequence shown here is derived from an EMBL/GenBank/DDBJ whole genome shotgun (WGS) entry which is preliminary data.</text>
</comment>
<evidence type="ECO:0000256" key="6">
    <source>
        <dbReference type="SAM" id="MobiDB-lite"/>
    </source>
</evidence>
<comment type="similarity">
    <text evidence="2">Belongs to the TMEM9 family.</text>
</comment>
<dbReference type="PANTHER" id="PTHR13064">
    <property type="entry name" value="TRANSMEMBRANE PROTEIN 9 FAMILY MEMBER"/>
    <property type="match status" value="1"/>
</dbReference>
<dbReference type="PANTHER" id="PTHR13064:SF6">
    <property type="entry name" value="TRANSMEMBRANE PROTEIN 9"/>
    <property type="match status" value="1"/>
</dbReference>
<feature type="transmembrane region" description="Helical" evidence="7">
    <location>
        <begin position="102"/>
        <end position="124"/>
    </location>
</feature>
<comment type="subcellular location">
    <subcellularLocation>
        <location evidence="1">Membrane</location>
    </subcellularLocation>
</comment>
<evidence type="ECO:0000256" key="1">
    <source>
        <dbReference type="ARBA" id="ARBA00004370"/>
    </source>
</evidence>
<evidence type="ECO:0000256" key="4">
    <source>
        <dbReference type="ARBA" id="ARBA00022989"/>
    </source>
</evidence>
<feature type="region of interest" description="Disordered" evidence="6">
    <location>
        <begin position="135"/>
        <end position="154"/>
    </location>
</feature>
<feature type="signal peptide" evidence="8">
    <location>
        <begin position="1"/>
        <end position="27"/>
    </location>
</feature>
<evidence type="ECO:0000256" key="5">
    <source>
        <dbReference type="ARBA" id="ARBA00023136"/>
    </source>
</evidence>
<keyword evidence="10" id="KW-1185">Reference proteome</keyword>